<sequence length="424" mass="48253">MPSDIQHSAATQIWGCYKDTLPQLLKDSIKISVSQSIAEELPHVEAQVQKNLQDQIPNLLLKPMYKEFNAFNKLESQRFGLLHKQFSKSLHKNMRKSIRLKVRKGMKEVRDKLSSCTSTVATNSQHVQDLRVMFKDMVFLLEAAEVFKKANAEGEKANTANIILGEEPSAQAVPNKEKALVVHNLEEKKSKGTILIDDDSDDDLDKQSLSKRFKIMTPIPNPIPLNTFAPEHLLKPEEQQKSLHDFTNQLFGTTSSKFLPTPPREPTPPRDPAKGKEVAIVKEQVNELVTYQEEGGSIPKMPKLKSFITLEGTLSQEEFNNQIKELKRIRLPPPLALTTFRMTVEEKKSKRTQFLKEAFVTEDIRVDGMNRNPIPPPRVLPIEGLVINEPESGIFFMNMNTDIAFQRESEFHLTPTIQLIRIQN</sequence>
<accession>A0ABQ4YZ29</accession>
<dbReference type="EMBL" id="BQNB010010877">
    <property type="protein sequence ID" value="GJS83128.1"/>
    <property type="molecule type" value="Genomic_DNA"/>
</dbReference>
<dbReference type="Proteomes" id="UP001151760">
    <property type="component" value="Unassembled WGS sequence"/>
</dbReference>
<keyword evidence="3" id="KW-1185">Reference proteome</keyword>
<comment type="caution">
    <text evidence="2">The sequence shown here is derived from an EMBL/GenBank/DDBJ whole genome shotgun (WGS) entry which is preliminary data.</text>
</comment>
<evidence type="ECO:0000256" key="1">
    <source>
        <dbReference type="SAM" id="MobiDB-lite"/>
    </source>
</evidence>
<feature type="region of interest" description="Disordered" evidence="1">
    <location>
        <begin position="253"/>
        <end position="275"/>
    </location>
</feature>
<reference evidence="2" key="1">
    <citation type="journal article" date="2022" name="Int. J. Mol. Sci.">
        <title>Draft Genome of Tanacetum Coccineum: Genomic Comparison of Closely Related Tanacetum-Family Plants.</title>
        <authorList>
            <person name="Yamashiro T."/>
            <person name="Shiraishi A."/>
            <person name="Nakayama K."/>
            <person name="Satake H."/>
        </authorList>
    </citation>
    <scope>NUCLEOTIDE SEQUENCE</scope>
</reference>
<evidence type="ECO:0000313" key="2">
    <source>
        <dbReference type="EMBL" id="GJS83128.1"/>
    </source>
</evidence>
<protein>
    <submittedName>
        <fullName evidence="2">Uncharacterized protein</fullName>
    </submittedName>
</protein>
<name>A0ABQ4YZ29_9ASTR</name>
<proteinExistence type="predicted"/>
<evidence type="ECO:0000313" key="3">
    <source>
        <dbReference type="Proteomes" id="UP001151760"/>
    </source>
</evidence>
<organism evidence="2 3">
    <name type="scientific">Tanacetum coccineum</name>
    <dbReference type="NCBI Taxonomy" id="301880"/>
    <lineage>
        <taxon>Eukaryota</taxon>
        <taxon>Viridiplantae</taxon>
        <taxon>Streptophyta</taxon>
        <taxon>Embryophyta</taxon>
        <taxon>Tracheophyta</taxon>
        <taxon>Spermatophyta</taxon>
        <taxon>Magnoliopsida</taxon>
        <taxon>eudicotyledons</taxon>
        <taxon>Gunneridae</taxon>
        <taxon>Pentapetalae</taxon>
        <taxon>asterids</taxon>
        <taxon>campanulids</taxon>
        <taxon>Asterales</taxon>
        <taxon>Asteraceae</taxon>
        <taxon>Asteroideae</taxon>
        <taxon>Anthemideae</taxon>
        <taxon>Anthemidinae</taxon>
        <taxon>Tanacetum</taxon>
    </lineage>
</organism>
<reference evidence="2" key="2">
    <citation type="submission" date="2022-01" db="EMBL/GenBank/DDBJ databases">
        <authorList>
            <person name="Yamashiro T."/>
            <person name="Shiraishi A."/>
            <person name="Satake H."/>
            <person name="Nakayama K."/>
        </authorList>
    </citation>
    <scope>NUCLEOTIDE SEQUENCE</scope>
</reference>
<gene>
    <name evidence="2" type="ORF">Tco_0749669</name>
</gene>
<feature type="non-terminal residue" evidence="2">
    <location>
        <position position="1"/>
    </location>
</feature>